<organism evidence="1 2">
    <name type="scientific">Trichinella papuae</name>
    <dbReference type="NCBI Taxonomy" id="268474"/>
    <lineage>
        <taxon>Eukaryota</taxon>
        <taxon>Metazoa</taxon>
        <taxon>Ecdysozoa</taxon>
        <taxon>Nematoda</taxon>
        <taxon>Enoplea</taxon>
        <taxon>Dorylaimia</taxon>
        <taxon>Trichinellida</taxon>
        <taxon>Trichinellidae</taxon>
        <taxon>Trichinella</taxon>
    </lineage>
</organism>
<keyword evidence="2" id="KW-1185">Reference proteome</keyword>
<evidence type="ECO:0008006" key="3">
    <source>
        <dbReference type="Google" id="ProtNLM"/>
    </source>
</evidence>
<dbReference type="AlphaFoldDB" id="A0A0V1MLQ9"/>
<evidence type="ECO:0000313" key="1">
    <source>
        <dbReference type="EMBL" id="KRZ72777.1"/>
    </source>
</evidence>
<sequence>MLLASWSLRANQFEQAKKIQLKTQRLILRFESFSVLFVTLAVADVSEFSLAPNRCRGMSFVYEGRAYKLKHTGRQKNYWRCSKDKEGCQAVIQKRQPGSAHCIQNGEEGNLRKRIAEETTLIPIIYDQEASVAIARPSTTGEFRLWKTVESKKTTLIPIIYDQEASVAIARPSTIGHFRLWKTVESKSEKAIYENEPRKKLHSFPSSMIKKLPWQSLVRPPPATRLIFENVRATMHNNHLKGSGKQLNIKASKNHLVFCNETNAKNTTLSKCSRSWKLFNVHNA</sequence>
<dbReference type="EMBL" id="JYDO01000073">
    <property type="protein sequence ID" value="KRZ72777.1"/>
    <property type="molecule type" value="Genomic_DNA"/>
</dbReference>
<name>A0A0V1MLQ9_9BILA</name>
<evidence type="ECO:0000313" key="2">
    <source>
        <dbReference type="Proteomes" id="UP000054843"/>
    </source>
</evidence>
<gene>
    <name evidence="1" type="ORF">T10_4415</name>
</gene>
<protein>
    <recommendedName>
        <fullName evidence="3">FLYWCH-type domain-containing protein</fullName>
    </recommendedName>
</protein>
<comment type="caution">
    <text evidence="1">The sequence shown here is derived from an EMBL/GenBank/DDBJ whole genome shotgun (WGS) entry which is preliminary data.</text>
</comment>
<accession>A0A0V1MLQ9</accession>
<reference evidence="1 2" key="1">
    <citation type="submission" date="2015-01" db="EMBL/GenBank/DDBJ databases">
        <title>Evolution of Trichinella species and genotypes.</title>
        <authorList>
            <person name="Korhonen P.K."/>
            <person name="Edoardo P."/>
            <person name="Giuseppe L.R."/>
            <person name="Gasser R.B."/>
        </authorList>
    </citation>
    <scope>NUCLEOTIDE SEQUENCE [LARGE SCALE GENOMIC DNA]</scope>
    <source>
        <strain evidence="1">ISS1980</strain>
    </source>
</reference>
<dbReference type="Proteomes" id="UP000054843">
    <property type="component" value="Unassembled WGS sequence"/>
</dbReference>
<proteinExistence type="predicted"/>
<dbReference type="Gene3D" id="2.20.25.240">
    <property type="match status" value="1"/>
</dbReference>